<feature type="transmembrane region" description="Helical" evidence="8">
    <location>
        <begin position="31"/>
        <end position="52"/>
    </location>
</feature>
<keyword evidence="5 8" id="KW-0812">Transmembrane</keyword>
<dbReference type="Proteomes" id="UP001305702">
    <property type="component" value="Chromosome"/>
</dbReference>
<evidence type="ECO:0000313" key="10">
    <source>
        <dbReference type="Proteomes" id="UP001305702"/>
    </source>
</evidence>
<evidence type="ECO:0000256" key="7">
    <source>
        <dbReference type="ARBA" id="ARBA00023136"/>
    </source>
</evidence>
<evidence type="ECO:0000256" key="4">
    <source>
        <dbReference type="ARBA" id="ARBA00022544"/>
    </source>
</evidence>
<dbReference type="PANTHER" id="PTHR34975">
    <property type="entry name" value="SPORE GERMINATION PROTEIN A2"/>
    <property type="match status" value="1"/>
</dbReference>
<dbReference type="InterPro" id="IPR004761">
    <property type="entry name" value="Spore_GerAB"/>
</dbReference>
<dbReference type="NCBIfam" id="TIGR00912">
    <property type="entry name" value="2A0309"/>
    <property type="match status" value="1"/>
</dbReference>
<evidence type="ECO:0000256" key="1">
    <source>
        <dbReference type="ARBA" id="ARBA00004141"/>
    </source>
</evidence>
<feature type="transmembrane region" description="Helical" evidence="8">
    <location>
        <begin position="72"/>
        <end position="90"/>
    </location>
</feature>
<name>A0AA96RCD3_9BACL</name>
<feature type="transmembrane region" description="Helical" evidence="8">
    <location>
        <begin position="139"/>
        <end position="160"/>
    </location>
</feature>
<protein>
    <submittedName>
        <fullName evidence="9">GerAB/ArcD/ProY family transporter</fullName>
    </submittedName>
</protein>
<evidence type="ECO:0000256" key="6">
    <source>
        <dbReference type="ARBA" id="ARBA00022989"/>
    </source>
</evidence>
<gene>
    <name evidence="9" type="ORF">MJA45_22705</name>
</gene>
<reference evidence="9 10" key="1">
    <citation type="submission" date="2022-02" db="EMBL/GenBank/DDBJ databases">
        <title>Paenibacillus sp. MBLB1776 Whole Genome Shotgun Sequencing.</title>
        <authorList>
            <person name="Hwang C.Y."/>
            <person name="Cho E.-S."/>
            <person name="Seo M.-J."/>
        </authorList>
    </citation>
    <scope>NUCLEOTIDE SEQUENCE [LARGE SCALE GENOMIC DNA]</scope>
    <source>
        <strain evidence="9 10">MBLB1776</strain>
    </source>
</reference>
<proteinExistence type="inferred from homology"/>
<feature type="transmembrane region" description="Helical" evidence="8">
    <location>
        <begin position="264"/>
        <end position="289"/>
    </location>
</feature>
<keyword evidence="3" id="KW-0813">Transport</keyword>
<comment type="subcellular location">
    <subcellularLocation>
        <location evidence="1">Membrane</location>
        <topology evidence="1">Multi-pass membrane protein</topology>
    </subcellularLocation>
</comment>
<feature type="transmembrane region" description="Helical" evidence="8">
    <location>
        <begin position="341"/>
        <end position="358"/>
    </location>
</feature>
<evidence type="ECO:0000256" key="3">
    <source>
        <dbReference type="ARBA" id="ARBA00022448"/>
    </source>
</evidence>
<evidence type="ECO:0000256" key="8">
    <source>
        <dbReference type="SAM" id="Phobius"/>
    </source>
</evidence>
<keyword evidence="6 8" id="KW-1133">Transmembrane helix</keyword>
<keyword evidence="10" id="KW-1185">Reference proteome</keyword>
<dbReference type="GO" id="GO:0009847">
    <property type="term" value="P:spore germination"/>
    <property type="evidence" value="ECO:0007669"/>
    <property type="project" value="InterPro"/>
</dbReference>
<feature type="transmembrane region" description="Helical" evidence="8">
    <location>
        <begin position="301"/>
        <end position="321"/>
    </location>
</feature>
<organism evidence="9 10">
    <name type="scientific">Paenibacillus aurantius</name>
    <dbReference type="NCBI Taxonomy" id="2918900"/>
    <lineage>
        <taxon>Bacteria</taxon>
        <taxon>Bacillati</taxon>
        <taxon>Bacillota</taxon>
        <taxon>Bacilli</taxon>
        <taxon>Bacillales</taxon>
        <taxon>Paenibacillaceae</taxon>
        <taxon>Paenibacillus</taxon>
    </lineage>
</organism>
<feature type="transmembrane region" description="Helical" evidence="8">
    <location>
        <begin position="110"/>
        <end position="132"/>
    </location>
</feature>
<evidence type="ECO:0000313" key="9">
    <source>
        <dbReference type="EMBL" id="WNQ10405.1"/>
    </source>
</evidence>
<evidence type="ECO:0000256" key="5">
    <source>
        <dbReference type="ARBA" id="ARBA00022692"/>
    </source>
</evidence>
<dbReference type="PANTHER" id="PTHR34975:SF2">
    <property type="entry name" value="SPORE GERMINATION PROTEIN A2"/>
    <property type="match status" value="1"/>
</dbReference>
<keyword evidence="4" id="KW-0309">Germination</keyword>
<accession>A0AA96RCD3</accession>
<dbReference type="KEGG" id="paun:MJA45_22705"/>
<dbReference type="RefSeq" id="WP_315604179.1">
    <property type="nucleotide sequence ID" value="NZ_CP130318.1"/>
</dbReference>
<feature type="transmembrane region" description="Helical" evidence="8">
    <location>
        <begin position="180"/>
        <end position="203"/>
    </location>
</feature>
<dbReference type="EMBL" id="CP130318">
    <property type="protein sequence ID" value="WNQ10405.1"/>
    <property type="molecule type" value="Genomic_DNA"/>
</dbReference>
<sequence length="371" mass="40259">MTNHQLFSLIVLFELGSSIVIGLAVRAKQDAWLAVLAGLLGGLVLLTLYVLILRLCPGMSLTQCFVKAFGRYIGRPLAFAYCVYFLYLSARVLRDFGALLLTSALPDTPMSAVNLIMILVILYGAVLGIGALARAGEIFLYICVLIALLGVIVLLFSNVIKLENFLPILENGWGPVWSAAFPQAVTFPFGEVIVFTMFSPYLIHTRGAIRTAYRGMIVSGLILAFVTALNIGALGTFGLTNAVFPLLKTTALIKVGNFLQRLEAFTILLLIVGGYFKIVLFFLGGVLGLGEILFDGKPGKFSKGMCGLLALAVWSVSLLMARSFPEHAKVGLDIVPRYVHIPMQMIIPVLLLLMLYVRKLIQGKGQGRSAP</sequence>
<dbReference type="GO" id="GO:0016020">
    <property type="term" value="C:membrane"/>
    <property type="evidence" value="ECO:0007669"/>
    <property type="project" value="UniProtKB-SubCell"/>
</dbReference>
<keyword evidence="7 8" id="KW-0472">Membrane</keyword>
<dbReference type="Pfam" id="PF03845">
    <property type="entry name" value="Spore_permease"/>
    <property type="match status" value="1"/>
</dbReference>
<feature type="transmembrane region" description="Helical" evidence="8">
    <location>
        <begin position="215"/>
        <end position="244"/>
    </location>
</feature>
<comment type="similarity">
    <text evidence="2">Belongs to the amino acid-polyamine-organocation (APC) superfamily. Spore germination protein (SGP) (TC 2.A.3.9) family.</text>
</comment>
<dbReference type="AlphaFoldDB" id="A0AA96RCD3"/>
<feature type="transmembrane region" description="Helical" evidence="8">
    <location>
        <begin position="7"/>
        <end position="25"/>
    </location>
</feature>
<evidence type="ECO:0000256" key="2">
    <source>
        <dbReference type="ARBA" id="ARBA00007998"/>
    </source>
</evidence>